<feature type="region of interest" description="Disordered" evidence="1">
    <location>
        <begin position="1"/>
        <end position="72"/>
    </location>
</feature>
<feature type="compositionally biased region" description="Low complexity" evidence="1">
    <location>
        <begin position="256"/>
        <end position="281"/>
    </location>
</feature>
<feature type="compositionally biased region" description="Basic residues" evidence="1">
    <location>
        <begin position="48"/>
        <end position="59"/>
    </location>
</feature>
<sequence>LPDPEDAFLQWPPQPSSSLSAASNGAGGSSSNGSGADPLNALLMANHSHNHGQHGHGHGHVQGTRSKSPRLHSSQLHASYHSGEAAQLHHHVHVHDDMCTSIPHHHLFHMPSPSGPGSAGPSTLGPAASHLQYQPFSFNPAPSSYGGGINHNSLPGASVDLHAQLLFGTEVSHSWSALGGPQPLFPPNSSTSASTTAAAGGAASAVHATADLDFLLQSLTSATSSPAPASPVTQQLSLGTNTRNSLLVANVQSRGPTPSSSSAPQSPSLLHLSPTSLHLAPAPAPAPAPTASTTSGAPCTATSHHHHHPGLPSAPPPLPPSLTGIAPITACAAGPHSHSSSASAAPCSGAACSGHVDDDADEAERCSHAECHASGTASPAAVTVSPLRVAAEPAEDVTGKSDVEATGSATAASASKKIDGRKIGQRGKPAIIGIEQKTPGQYIHGQGDNLFIDARREDGTITCISLRSSPNRCKADLIEALNWMPEEVMLANWRYFSVLLAKIDQSKPFRRLASPQLATTAKKLRHLNPVVNVPPTALVQPMMPPAGLVKGTGDATAAPQGNPQHGGNAVAAASEGEASANPQVNGVMRDQPAPPPTPSAPASGGGGGGSSIPRSYSTSLLPSPPLQSPAPPPTPAPASGAAPPESAPRADASDDASTASMARMLHIVSVQTRAIAELTMANRSLAAEVAGLRADVGLLARAVAQGFKAVGGGQVKASTNGA</sequence>
<protein>
    <submittedName>
        <fullName evidence="2">Uncharacterized protein</fullName>
    </submittedName>
</protein>
<name>A0A1Y2H7C0_9FUNG</name>
<feature type="compositionally biased region" description="Low complexity" evidence="1">
    <location>
        <begin position="405"/>
        <end position="415"/>
    </location>
</feature>
<gene>
    <name evidence="2" type="ORF">BCR44DRAFT_40557</name>
</gene>
<feature type="region of interest" description="Disordered" evidence="1">
    <location>
        <begin position="392"/>
        <end position="420"/>
    </location>
</feature>
<feature type="non-terminal residue" evidence="2">
    <location>
        <position position="1"/>
    </location>
</feature>
<dbReference type="Proteomes" id="UP000193411">
    <property type="component" value="Unassembled WGS sequence"/>
</dbReference>
<feature type="non-terminal residue" evidence="2">
    <location>
        <position position="722"/>
    </location>
</feature>
<feature type="compositionally biased region" description="Low complexity" evidence="1">
    <location>
        <begin position="611"/>
        <end position="621"/>
    </location>
</feature>
<dbReference type="EMBL" id="MCFL01000085">
    <property type="protein sequence ID" value="ORZ30449.1"/>
    <property type="molecule type" value="Genomic_DNA"/>
</dbReference>
<evidence type="ECO:0000256" key="1">
    <source>
        <dbReference type="SAM" id="MobiDB-lite"/>
    </source>
</evidence>
<feature type="compositionally biased region" description="Pro residues" evidence="1">
    <location>
        <begin position="622"/>
        <end position="636"/>
    </location>
</feature>
<evidence type="ECO:0000313" key="2">
    <source>
        <dbReference type="EMBL" id="ORZ30449.1"/>
    </source>
</evidence>
<feature type="region of interest" description="Disordered" evidence="1">
    <location>
        <begin position="252"/>
        <end position="357"/>
    </location>
</feature>
<feature type="compositionally biased region" description="Low complexity" evidence="1">
    <location>
        <begin position="567"/>
        <end position="581"/>
    </location>
</feature>
<organism evidence="2 3">
    <name type="scientific">Catenaria anguillulae PL171</name>
    <dbReference type="NCBI Taxonomy" id="765915"/>
    <lineage>
        <taxon>Eukaryota</taxon>
        <taxon>Fungi</taxon>
        <taxon>Fungi incertae sedis</taxon>
        <taxon>Blastocladiomycota</taxon>
        <taxon>Blastocladiomycetes</taxon>
        <taxon>Blastocladiales</taxon>
        <taxon>Catenariaceae</taxon>
        <taxon>Catenaria</taxon>
    </lineage>
</organism>
<dbReference type="AlphaFoldDB" id="A0A1Y2H7C0"/>
<keyword evidence="3" id="KW-1185">Reference proteome</keyword>
<reference evidence="2 3" key="1">
    <citation type="submission" date="2016-07" db="EMBL/GenBank/DDBJ databases">
        <title>Pervasive Adenine N6-methylation of Active Genes in Fungi.</title>
        <authorList>
            <consortium name="DOE Joint Genome Institute"/>
            <person name="Mondo S.J."/>
            <person name="Dannebaum R.O."/>
            <person name="Kuo R.C."/>
            <person name="Labutti K."/>
            <person name="Haridas S."/>
            <person name="Kuo A."/>
            <person name="Salamov A."/>
            <person name="Ahrendt S.R."/>
            <person name="Lipzen A."/>
            <person name="Sullivan W."/>
            <person name="Andreopoulos W.B."/>
            <person name="Clum A."/>
            <person name="Lindquist E."/>
            <person name="Daum C."/>
            <person name="Ramamoorthy G.K."/>
            <person name="Gryganskyi A."/>
            <person name="Culley D."/>
            <person name="Magnuson J.K."/>
            <person name="James T.Y."/>
            <person name="O'Malley M.A."/>
            <person name="Stajich J.E."/>
            <person name="Spatafora J.W."/>
            <person name="Visel A."/>
            <person name="Grigoriev I.V."/>
        </authorList>
    </citation>
    <scope>NUCLEOTIDE SEQUENCE [LARGE SCALE GENOMIC DNA]</scope>
    <source>
        <strain evidence="2 3">PL171</strain>
    </source>
</reference>
<feature type="region of interest" description="Disordered" evidence="1">
    <location>
        <begin position="538"/>
        <end position="658"/>
    </location>
</feature>
<comment type="caution">
    <text evidence="2">The sequence shown here is derived from an EMBL/GenBank/DDBJ whole genome shotgun (WGS) entry which is preliminary data.</text>
</comment>
<feature type="compositionally biased region" description="Low complexity" evidence="1">
    <location>
        <begin position="637"/>
        <end position="658"/>
    </location>
</feature>
<feature type="compositionally biased region" description="Low complexity" evidence="1">
    <location>
        <begin position="289"/>
        <end position="302"/>
    </location>
</feature>
<dbReference type="OrthoDB" id="5595414at2759"/>
<feature type="compositionally biased region" description="Low complexity" evidence="1">
    <location>
        <begin position="330"/>
        <end position="354"/>
    </location>
</feature>
<accession>A0A1Y2H7C0</accession>
<proteinExistence type="predicted"/>
<evidence type="ECO:0000313" key="3">
    <source>
        <dbReference type="Proteomes" id="UP000193411"/>
    </source>
</evidence>